<sequence>MKTWWINRDPETHAYLPECRSISQSNSYTKHEPGFKGSPRLLLAKRNASQALTLWRLGKWGMHWEDGIDVYQSKPHRETLPMETVEVTLQRCLEGKPMVFVFGSNEAGIHGDGAAKTALQLYGAVLGKGHGHYGNSYALPTKSPGLRTLRGQVIHEYVDTFLAYAREHGELNFMVTRVGCGLAGLKDSDIAPMFKNAPDNCYFDKVWEQYLINPKVWGTF</sequence>
<dbReference type="KEGG" id="vg:65133453"/>
<reference evidence="1" key="1">
    <citation type="submission" date="2021-01" db="EMBL/GenBank/DDBJ databases">
        <authorList>
            <person name="Li S."/>
            <person name="Lin Y."/>
        </authorList>
    </citation>
    <scope>NUCLEOTIDE SEQUENCE</scope>
</reference>
<dbReference type="GeneID" id="65133453"/>
<accession>A0A898K898</accession>
<keyword evidence="2" id="KW-1185">Reference proteome</keyword>
<dbReference type="EMBL" id="MW495044">
    <property type="protein sequence ID" value="QSJ03668.1"/>
    <property type="molecule type" value="Genomic_DNA"/>
</dbReference>
<evidence type="ECO:0000313" key="1">
    <source>
        <dbReference type="EMBL" id="QSJ03668.1"/>
    </source>
</evidence>
<dbReference type="Proteomes" id="UP000663176">
    <property type="component" value="Segment"/>
</dbReference>
<protein>
    <submittedName>
        <fullName evidence="1">Uncharacterized protein</fullName>
    </submittedName>
</protein>
<name>A0A898K898_9CAUD</name>
<evidence type="ECO:0000313" key="2">
    <source>
        <dbReference type="Proteomes" id="UP000663176"/>
    </source>
</evidence>
<dbReference type="RefSeq" id="YP_010114851.1">
    <property type="nucleotide sequence ID" value="NC_055919.1"/>
</dbReference>
<organism evidence="1 2">
    <name type="scientific">Klebsiella phage vB_KpnP_P184</name>
    <dbReference type="NCBI Taxonomy" id="2806547"/>
    <lineage>
        <taxon>Viruses</taxon>
        <taxon>Duplodnaviria</taxon>
        <taxon>Heunggongvirae</taxon>
        <taxon>Uroviricota</taxon>
        <taxon>Caudoviricetes</taxon>
        <taxon>Schitoviridae</taxon>
        <taxon>Efbeekayvirus</taxon>
        <taxon>Efbeekayvirus P184</taxon>
    </lineage>
</organism>
<proteinExistence type="predicted"/>